<name>A0A084VQH9_ANOSI</name>
<reference evidence="1 3" key="1">
    <citation type="journal article" date="2014" name="BMC Genomics">
        <title>Genome sequence of Anopheles sinensis provides insight into genetics basis of mosquito competence for malaria parasites.</title>
        <authorList>
            <person name="Zhou D."/>
            <person name="Zhang D."/>
            <person name="Ding G."/>
            <person name="Shi L."/>
            <person name="Hou Q."/>
            <person name="Ye Y."/>
            <person name="Xu Y."/>
            <person name="Zhou H."/>
            <person name="Xiong C."/>
            <person name="Li S."/>
            <person name="Yu J."/>
            <person name="Hong S."/>
            <person name="Yu X."/>
            <person name="Zou P."/>
            <person name="Chen C."/>
            <person name="Chang X."/>
            <person name="Wang W."/>
            <person name="Lv Y."/>
            <person name="Sun Y."/>
            <person name="Ma L."/>
            <person name="Shen B."/>
            <person name="Zhu C."/>
        </authorList>
    </citation>
    <scope>NUCLEOTIDE SEQUENCE [LARGE SCALE GENOMIC DNA]</scope>
</reference>
<keyword evidence="3" id="KW-1185">Reference proteome</keyword>
<sequence>MAKKANNFPGLRPTVSDVTPSTIGDHWPNGFCRPNSQVNRIDFPCAVDCPFLPDLATLLRGLFSVFLSP</sequence>
<dbReference type="Proteomes" id="UP000030765">
    <property type="component" value="Unassembled WGS sequence"/>
</dbReference>
<protein>
    <submittedName>
        <fullName evidence="1 2">Uncharacterized protein</fullName>
    </submittedName>
</protein>
<dbReference type="EMBL" id="ATLV01015216">
    <property type="status" value="NOT_ANNOTATED_CDS"/>
    <property type="molecule type" value="Genomic_DNA"/>
</dbReference>
<accession>A0A084VQH9</accession>
<gene>
    <name evidence="1" type="ORF">ZHAS_00007599</name>
</gene>
<evidence type="ECO:0000313" key="3">
    <source>
        <dbReference type="Proteomes" id="UP000030765"/>
    </source>
</evidence>
<dbReference type="EnsemblMetazoa" id="ASIC007599-RA">
    <property type="protein sequence ID" value="ASIC007599-PA"/>
    <property type="gene ID" value="ASIC007599"/>
</dbReference>
<reference evidence="2" key="2">
    <citation type="submission" date="2020-05" db="UniProtKB">
        <authorList>
            <consortium name="EnsemblMetazoa"/>
        </authorList>
    </citation>
    <scope>IDENTIFICATION</scope>
</reference>
<proteinExistence type="predicted"/>
<organism evidence="1">
    <name type="scientific">Anopheles sinensis</name>
    <name type="common">Mosquito</name>
    <dbReference type="NCBI Taxonomy" id="74873"/>
    <lineage>
        <taxon>Eukaryota</taxon>
        <taxon>Metazoa</taxon>
        <taxon>Ecdysozoa</taxon>
        <taxon>Arthropoda</taxon>
        <taxon>Hexapoda</taxon>
        <taxon>Insecta</taxon>
        <taxon>Pterygota</taxon>
        <taxon>Neoptera</taxon>
        <taxon>Endopterygota</taxon>
        <taxon>Diptera</taxon>
        <taxon>Nematocera</taxon>
        <taxon>Culicoidea</taxon>
        <taxon>Culicidae</taxon>
        <taxon>Anophelinae</taxon>
        <taxon>Anopheles</taxon>
    </lineage>
</organism>
<dbReference type="AlphaFoldDB" id="A0A084VQH9"/>
<dbReference type="EMBL" id="KE525003">
    <property type="protein sequence ID" value="KFB40223.1"/>
    <property type="molecule type" value="Genomic_DNA"/>
</dbReference>
<dbReference type="VEuPathDB" id="VectorBase:ASIC007599"/>
<evidence type="ECO:0000313" key="2">
    <source>
        <dbReference type="EnsemblMetazoa" id="ASIC007599-PA"/>
    </source>
</evidence>
<evidence type="ECO:0000313" key="1">
    <source>
        <dbReference type="EMBL" id="KFB40223.1"/>
    </source>
</evidence>